<comment type="caution">
    <text evidence="2">The sequence shown here is derived from an EMBL/GenBank/DDBJ whole genome shotgun (WGS) entry which is preliminary data.</text>
</comment>
<keyword evidence="1" id="KW-1133">Transmembrane helix</keyword>
<protein>
    <recommendedName>
        <fullName evidence="4">Glycerophosphoryl diester phosphodiesterase membrane domain-containing protein</fullName>
    </recommendedName>
</protein>
<feature type="transmembrane region" description="Helical" evidence="1">
    <location>
        <begin position="202"/>
        <end position="221"/>
    </location>
</feature>
<accession>A0A1F5SW16</accession>
<feature type="transmembrane region" description="Helical" evidence="1">
    <location>
        <begin position="68"/>
        <end position="94"/>
    </location>
</feature>
<proteinExistence type="predicted"/>
<dbReference type="Proteomes" id="UP000179001">
    <property type="component" value="Unassembled WGS sequence"/>
</dbReference>
<reference evidence="2 3" key="1">
    <citation type="journal article" date="2016" name="Nat. Commun.">
        <title>Thousands of microbial genomes shed light on interconnected biogeochemical processes in an aquifer system.</title>
        <authorList>
            <person name="Anantharaman K."/>
            <person name="Brown C.T."/>
            <person name="Hug L.A."/>
            <person name="Sharon I."/>
            <person name="Castelle C.J."/>
            <person name="Probst A.J."/>
            <person name="Thomas B.C."/>
            <person name="Singh A."/>
            <person name="Wilkins M.J."/>
            <person name="Karaoz U."/>
            <person name="Brodie E.L."/>
            <person name="Williams K.H."/>
            <person name="Hubbard S.S."/>
            <person name="Banfield J.F."/>
        </authorList>
    </citation>
    <scope>NUCLEOTIDE SEQUENCE [LARGE SCALE GENOMIC DNA]</scope>
</reference>
<evidence type="ECO:0000256" key="1">
    <source>
        <dbReference type="SAM" id="Phobius"/>
    </source>
</evidence>
<dbReference type="AlphaFoldDB" id="A0A1F5SW16"/>
<feature type="transmembrane region" description="Helical" evidence="1">
    <location>
        <begin position="21"/>
        <end position="39"/>
    </location>
</feature>
<evidence type="ECO:0000313" key="3">
    <source>
        <dbReference type="Proteomes" id="UP000179001"/>
    </source>
</evidence>
<feature type="transmembrane region" description="Helical" evidence="1">
    <location>
        <begin position="155"/>
        <end position="182"/>
    </location>
</feature>
<organism evidence="2 3">
    <name type="scientific">Candidatus Falkowbacteria bacterium RIFOXYC2_FULL_36_12</name>
    <dbReference type="NCBI Taxonomy" id="1798002"/>
    <lineage>
        <taxon>Bacteria</taxon>
        <taxon>Candidatus Falkowiibacteriota</taxon>
    </lineage>
</organism>
<feature type="transmembrane region" description="Helical" evidence="1">
    <location>
        <begin position="125"/>
        <end position="149"/>
    </location>
</feature>
<evidence type="ECO:0008006" key="4">
    <source>
        <dbReference type="Google" id="ProtNLM"/>
    </source>
</evidence>
<name>A0A1F5SW16_9BACT</name>
<sequence length="289" mass="33307">MKISFKPLFLDSLMLAWKNKVLWFLGIFVASSVSFVTYTKTEVGQFWSLIDEGYFVSRISALIQTLPILLLLIIIFVIVVAISLFSVVCTTGLIKAVKDRTNNLGIKIGFWGNVKFGVAKFWRMLGLNILLLVPGLFILFVMFFGVRYFDTDWLFYPLLLFLFIYGIFVVLFSYYSYAYLVLYDRGVFDSYKMGIQFLAKNFWESVVAGVIRLVLALVFYIAEFFVIILVILPFALVAFLLLIFSGWLLPFIITIVGFITLIVVSLIFRGFKVAVVYSFMLKIFWQLDK</sequence>
<evidence type="ECO:0000313" key="2">
    <source>
        <dbReference type="EMBL" id="OGF30925.1"/>
    </source>
</evidence>
<feature type="transmembrane region" description="Helical" evidence="1">
    <location>
        <begin position="251"/>
        <end position="271"/>
    </location>
</feature>
<dbReference type="EMBL" id="MFGJ01000008">
    <property type="protein sequence ID" value="OGF30925.1"/>
    <property type="molecule type" value="Genomic_DNA"/>
</dbReference>
<keyword evidence="1" id="KW-0812">Transmembrane</keyword>
<gene>
    <name evidence="2" type="ORF">A2478_00555</name>
</gene>
<keyword evidence="1" id="KW-0472">Membrane</keyword>